<dbReference type="CDD" id="cd07936">
    <property type="entry name" value="SCAN"/>
    <property type="match status" value="1"/>
</dbReference>
<reference evidence="5" key="2">
    <citation type="submission" date="2025-08" db="UniProtKB">
        <authorList>
            <consortium name="RefSeq"/>
        </authorList>
    </citation>
    <scope>IDENTIFICATION</scope>
</reference>
<evidence type="ECO:0000313" key="5">
    <source>
        <dbReference type="RefSeq" id="XP_072844510.1"/>
    </source>
</evidence>
<feature type="domain" description="SCAN box" evidence="3">
    <location>
        <begin position="179"/>
        <end position="261"/>
    </location>
</feature>
<dbReference type="PANTHER" id="PTHR45935:SF15">
    <property type="entry name" value="SCAN BOX DOMAIN-CONTAINING PROTEIN"/>
    <property type="match status" value="1"/>
</dbReference>
<gene>
    <name evidence="5" type="primary">LOC140703997</name>
</gene>
<evidence type="ECO:0000256" key="1">
    <source>
        <dbReference type="ARBA" id="ARBA00023242"/>
    </source>
</evidence>
<dbReference type="InterPro" id="IPR038269">
    <property type="entry name" value="SCAN_sf"/>
</dbReference>
<dbReference type="PANTHER" id="PTHR45935">
    <property type="entry name" value="PROTEIN ZBED8-RELATED"/>
    <property type="match status" value="1"/>
</dbReference>
<dbReference type="Gene3D" id="1.10.4020.10">
    <property type="entry name" value="DNA breaking-rejoining enzymes"/>
    <property type="match status" value="1"/>
</dbReference>
<dbReference type="InterPro" id="IPR050916">
    <property type="entry name" value="SCAN-C2H2_zinc_finger"/>
</dbReference>
<organism evidence="4 5">
    <name type="scientific">Pogona vitticeps</name>
    <name type="common">central bearded dragon</name>
    <dbReference type="NCBI Taxonomy" id="103695"/>
    <lineage>
        <taxon>Eukaryota</taxon>
        <taxon>Metazoa</taxon>
        <taxon>Chordata</taxon>
        <taxon>Craniata</taxon>
        <taxon>Vertebrata</taxon>
        <taxon>Euteleostomi</taxon>
        <taxon>Lepidosauria</taxon>
        <taxon>Squamata</taxon>
        <taxon>Bifurcata</taxon>
        <taxon>Unidentata</taxon>
        <taxon>Episquamata</taxon>
        <taxon>Toxicofera</taxon>
        <taxon>Iguania</taxon>
        <taxon>Acrodonta</taxon>
        <taxon>Agamidae</taxon>
        <taxon>Amphibolurinae</taxon>
        <taxon>Pogona</taxon>
    </lineage>
</organism>
<keyword evidence="1" id="KW-0539">Nucleus</keyword>
<name>A0ABM5FGJ2_9SAUR</name>
<dbReference type="PROSITE" id="PS50804">
    <property type="entry name" value="SCAN_BOX"/>
    <property type="match status" value="1"/>
</dbReference>
<reference evidence="4" key="1">
    <citation type="submission" date="2025-05" db="UniProtKB">
        <authorList>
            <consortium name="RefSeq"/>
        </authorList>
    </citation>
    <scope>NUCLEOTIDE SEQUENCE [LARGE SCALE GENOMIC DNA]</scope>
</reference>
<dbReference type="SMART" id="SM00431">
    <property type="entry name" value="SCAN"/>
    <property type="match status" value="1"/>
</dbReference>
<dbReference type="GeneID" id="140703997"/>
<evidence type="ECO:0000313" key="4">
    <source>
        <dbReference type="Proteomes" id="UP001652642"/>
    </source>
</evidence>
<evidence type="ECO:0000256" key="2">
    <source>
        <dbReference type="SAM" id="MobiDB-lite"/>
    </source>
</evidence>
<evidence type="ECO:0000259" key="3">
    <source>
        <dbReference type="PROSITE" id="PS50804"/>
    </source>
</evidence>
<dbReference type="InterPro" id="IPR003309">
    <property type="entry name" value="SCAN_dom"/>
</dbReference>
<dbReference type="Pfam" id="PF02023">
    <property type="entry name" value="SCAN"/>
    <property type="match status" value="1"/>
</dbReference>
<dbReference type="SUPFAM" id="SSF47353">
    <property type="entry name" value="Retrovirus capsid dimerization domain-like"/>
    <property type="match status" value="1"/>
</dbReference>
<accession>A0ABM5FGJ2</accession>
<sequence length="341" mass="38882">MKMEERKPKPQRQGEMLGSPGQASHGFQKAVGPSPKANWEGGRESLEALCSGVNPGGAHQKAIPPPVKEESEAGLAHGWEAKWQEFLKTVESPPLSLEALQLLEEPTPWDDAQAFLASFEQVAEACQWPEEDWVARLFPALRGEARQSFERIPTLDRVDYRKVKAAILRGDALRREKHRQHFRRFCYQEAEGPAGAYNHLQELCQGWLKVERHSKEQILELLILEQFLTILPPEIQSWVWDSGPETCTQAVALAEDFLRRQQQQRQREVEDPSEHQALFDSEVTTSCEVGPALFEMEPRQLGVETKREDDVILIVELSRLVVFYYISQNPQAAGLNYTQLY</sequence>
<keyword evidence="4" id="KW-1185">Reference proteome</keyword>
<proteinExistence type="predicted"/>
<dbReference type="Proteomes" id="UP001652642">
    <property type="component" value="Chromosome 2"/>
</dbReference>
<protein>
    <submittedName>
        <fullName evidence="5">Uncharacterized protein isoform X1</fullName>
    </submittedName>
</protein>
<feature type="region of interest" description="Disordered" evidence="2">
    <location>
        <begin position="1"/>
        <end position="65"/>
    </location>
</feature>
<dbReference type="RefSeq" id="XP_072844510.1">
    <property type="nucleotide sequence ID" value="XM_072988409.1"/>
</dbReference>